<dbReference type="Pfam" id="PF00392">
    <property type="entry name" value="GntR"/>
    <property type="match status" value="1"/>
</dbReference>
<dbReference type="AlphaFoldDB" id="A0A7Z0AA06"/>
<dbReference type="InterPro" id="IPR000524">
    <property type="entry name" value="Tscrpt_reg_HTH_GntR"/>
</dbReference>
<gene>
    <name evidence="5" type="ORF">BJY26_001403</name>
</gene>
<dbReference type="Gene3D" id="1.20.120.530">
    <property type="entry name" value="GntR ligand-binding domain-like"/>
    <property type="match status" value="1"/>
</dbReference>
<dbReference type="Pfam" id="PF07729">
    <property type="entry name" value="FCD"/>
    <property type="match status" value="1"/>
</dbReference>
<dbReference type="EMBL" id="JACBZP010000001">
    <property type="protein sequence ID" value="NYI67097.1"/>
    <property type="molecule type" value="Genomic_DNA"/>
</dbReference>
<feature type="domain" description="HTH gntR-type" evidence="4">
    <location>
        <begin position="15"/>
        <end position="82"/>
    </location>
</feature>
<reference evidence="5 6" key="1">
    <citation type="submission" date="2020-07" db="EMBL/GenBank/DDBJ databases">
        <title>Sequencing the genomes of 1000 actinobacteria strains.</title>
        <authorList>
            <person name="Klenk H.-P."/>
        </authorList>
    </citation>
    <scope>NUCLEOTIDE SEQUENCE [LARGE SCALE GENOMIC DNA]</scope>
    <source>
        <strain evidence="5 6">DSM 26341</strain>
    </source>
</reference>
<dbReference type="InterPro" id="IPR011711">
    <property type="entry name" value="GntR_C"/>
</dbReference>
<evidence type="ECO:0000256" key="2">
    <source>
        <dbReference type="ARBA" id="ARBA00023125"/>
    </source>
</evidence>
<dbReference type="GO" id="GO:0003677">
    <property type="term" value="F:DNA binding"/>
    <property type="evidence" value="ECO:0007669"/>
    <property type="project" value="UniProtKB-KW"/>
</dbReference>
<evidence type="ECO:0000313" key="6">
    <source>
        <dbReference type="Proteomes" id="UP000539111"/>
    </source>
</evidence>
<sequence length="234" mass="25859">MTESFTPGAGPTRGDALVDQAFRILRDEILRHELLPGSRLSVPEVARRLNISRSPAREAITRIAFDGLADFVPHKGAIVASIGAEDLVHIYQLREVLEGLAGRIAAEQIDDAGLSELENILEAHTVAVRTGDVETHMELDARFHRVIRESSDNSRLIESLNRLQGQVRLAMATTHLLGGGMEKALSEHRTIIDSLKSGDPGEAEKVSRNHIERLRHNLETAARSETKETEKMNE</sequence>
<evidence type="ECO:0000313" key="5">
    <source>
        <dbReference type="EMBL" id="NYI67097.1"/>
    </source>
</evidence>
<dbReference type="SUPFAM" id="SSF48008">
    <property type="entry name" value="GntR ligand-binding domain-like"/>
    <property type="match status" value="1"/>
</dbReference>
<keyword evidence="1" id="KW-0805">Transcription regulation</keyword>
<keyword evidence="3" id="KW-0804">Transcription</keyword>
<dbReference type="PROSITE" id="PS50949">
    <property type="entry name" value="HTH_GNTR"/>
    <property type="match status" value="1"/>
</dbReference>
<organism evidence="5 6">
    <name type="scientific">Spelaeicoccus albus</name>
    <dbReference type="NCBI Taxonomy" id="1280376"/>
    <lineage>
        <taxon>Bacteria</taxon>
        <taxon>Bacillati</taxon>
        <taxon>Actinomycetota</taxon>
        <taxon>Actinomycetes</taxon>
        <taxon>Micrococcales</taxon>
        <taxon>Brevibacteriaceae</taxon>
        <taxon>Spelaeicoccus</taxon>
    </lineage>
</organism>
<dbReference type="InterPro" id="IPR036390">
    <property type="entry name" value="WH_DNA-bd_sf"/>
</dbReference>
<dbReference type="SMART" id="SM00895">
    <property type="entry name" value="FCD"/>
    <property type="match status" value="1"/>
</dbReference>
<accession>A0A7Z0AA06</accession>
<name>A0A7Z0AA06_9MICO</name>
<proteinExistence type="predicted"/>
<dbReference type="GO" id="GO:0003700">
    <property type="term" value="F:DNA-binding transcription factor activity"/>
    <property type="evidence" value="ECO:0007669"/>
    <property type="project" value="InterPro"/>
</dbReference>
<protein>
    <submittedName>
        <fullName evidence="5">DNA-binding GntR family transcriptional regulator</fullName>
    </submittedName>
</protein>
<dbReference type="SMART" id="SM00345">
    <property type="entry name" value="HTH_GNTR"/>
    <property type="match status" value="1"/>
</dbReference>
<dbReference type="Gene3D" id="1.10.10.10">
    <property type="entry name" value="Winged helix-like DNA-binding domain superfamily/Winged helix DNA-binding domain"/>
    <property type="match status" value="1"/>
</dbReference>
<dbReference type="InterPro" id="IPR036388">
    <property type="entry name" value="WH-like_DNA-bd_sf"/>
</dbReference>
<dbReference type="PANTHER" id="PTHR43537:SF5">
    <property type="entry name" value="UXU OPERON TRANSCRIPTIONAL REGULATOR"/>
    <property type="match status" value="1"/>
</dbReference>
<evidence type="ECO:0000256" key="3">
    <source>
        <dbReference type="ARBA" id="ARBA00023163"/>
    </source>
</evidence>
<dbReference type="InterPro" id="IPR008920">
    <property type="entry name" value="TF_FadR/GntR_C"/>
</dbReference>
<keyword evidence="6" id="KW-1185">Reference proteome</keyword>
<dbReference type="Proteomes" id="UP000539111">
    <property type="component" value="Unassembled WGS sequence"/>
</dbReference>
<comment type="caution">
    <text evidence="5">The sequence shown here is derived from an EMBL/GenBank/DDBJ whole genome shotgun (WGS) entry which is preliminary data.</text>
</comment>
<dbReference type="PANTHER" id="PTHR43537">
    <property type="entry name" value="TRANSCRIPTIONAL REGULATOR, GNTR FAMILY"/>
    <property type="match status" value="1"/>
</dbReference>
<evidence type="ECO:0000256" key="1">
    <source>
        <dbReference type="ARBA" id="ARBA00023015"/>
    </source>
</evidence>
<dbReference type="RefSeq" id="WP_179426851.1">
    <property type="nucleotide sequence ID" value="NZ_JACBZP010000001.1"/>
</dbReference>
<keyword evidence="2 5" id="KW-0238">DNA-binding</keyword>
<dbReference type="SUPFAM" id="SSF46785">
    <property type="entry name" value="Winged helix' DNA-binding domain"/>
    <property type="match status" value="1"/>
</dbReference>
<evidence type="ECO:0000259" key="4">
    <source>
        <dbReference type="PROSITE" id="PS50949"/>
    </source>
</evidence>